<gene>
    <name evidence="2" type="ORF">L3X38_029799</name>
</gene>
<sequence>MGILSVIRAKQSQAAFSQLTRASPPPSPTLLLGPPEIRVVVPTNLQNPAAAAHSSHSQWEEQRTIHPPSSPPATPALISSSMSSQTLCLPTSTNSFPSLTTLKLICNPQESECCRLIEMIICLKIVCFLLTNPFENEKSNVKTNNE</sequence>
<evidence type="ECO:0000256" key="1">
    <source>
        <dbReference type="SAM" id="MobiDB-lite"/>
    </source>
</evidence>
<dbReference type="Proteomes" id="UP001054821">
    <property type="component" value="Chromosome 5"/>
</dbReference>
<evidence type="ECO:0000313" key="2">
    <source>
        <dbReference type="EMBL" id="KAI5330401.1"/>
    </source>
</evidence>
<dbReference type="AlphaFoldDB" id="A0AAD4VTB5"/>
<name>A0AAD4VTB5_PRUDU</name>
<comment type="caution">
    <text evidence="2">The sequence shown here is derived from an EMBL/GenBank/DDBJ whole genome shotgun (WGS) entry which is preliminary data.</text>
</comment>
<evidence type="ECO:0000313" key="3">
    <source>
        <dbReference type="Proteomes" id="UP001054821"/>
    </source>
</evidence>
<protein>
    <submittedName>
        <fullName evidence="2">Uncharacterized protein</fullName>
    </submittedName>
</protein>
<organism evidence="2 3">
    <name type="scientific">Prunus dulcis</name>
    <name type="common">Almond</name>
    <name type="synonym">Amygdalus dulcis</name>
    <dbReference type="NCBI Taxonomy" id="3755"/>
    <lineage>
        <taxon>Eukaryota</taxon>
        <taxon>Viridiplantae</taxon>
        <taxon>Streptophyta</taxon>
        <taxon>Embryophyta</taxon>
        <taxon>Tracheophyta</taxon>
        <taxon>Spermatophyta</taxon>
        <taxon>Magnoliopsida</taxon>
        <taxon>eudicotyledons</taxon>
        <taxon>Gunneridae</taxon>
        <taxon>Pentapetalae</taxon>
        <taxon>rosids</taxon>
        <taxon>fabids</taxon>
        <taxon>Rosales</taxon>
        <taxon>Rosaceae</taxon>
        <taxon>Amygdaloideae</taxon>
        <taxon>Amygdaleae</taxon>
        <taxon>Prunus</taxon>
    </lineage>
</organism>
<keyword evidence="3" id="KW-1185">Reference proteome</keyword>
<reference evidence="2 3" key="1">
    <citation type="journal article" date="2022" name="G3 (Bethesda)">
        <title>Whole-genome sequence and methylome profiling of the almond [Prunus dulcis (Mill.) D.A. Webb] cultivar 'Nonpareil'.</title>
        <authorList>
            <person name="D'Amico-Willman K.M."/>
            <person name="Ouma W.Z."/>
            <person name="Meulia T."/>
            <person name="Sideli G.M."/>
            <person name="Gradziel T.M."/>
            <person name="Fresnedo-Ramirez J."/>
        </authorList>
    </citation>
    <scope>NUCLEOTIDE SEQUENCE [LARGE SCALE GENOMIC DNA]</scope>
    <source>
        <strain evidence="2">Clone GOH B32 T37-40</strain>
    </source>
</reference>
<feature type="region of interest" description="Disordered" evidence="1">
    <location>
        <begin position="49"/>
        <end position="77"/>
    </location>
</feature>
<dbReference type="EMBL" id="JAJFAZ020000005">
    <property type="protein sequence ID" value="KAI5330401.1"/>
    <property type="molecule type" value="Genomic_DNA"/>
</dbReference>
<accession>A0AAD4VTB5</accession>
<proteinExistence type="predicted"/>